<evidence type="ECO:0000313" key="1">
    <source>
        <dbReference type="EMBL" id="KRM38169.1"/>
    </source>
</evidence>
<proteinExistence type="predicted"/>
<accession>A0A0R1YEC4</accession>
<dbReference type="Gene3D" id="3.30.70.1200">
    <property type="entry name" value="Crispr-associated protein, domain 1"/>
    <property type="match status" value="1"/>
</dbReference>
<dbReference type="SUPFAM" id="SSF117987">
    <property type="entry name" value="CRISPR-associated protein"/>
    <property type="match status" value="2"/>
</dbReference>
<gene>
    <name evidence="1" type="ORF">FC39_GL001409</name>
</gene>
<comment type="caution">
    <text evidence="1">The sequence shown here is derived from an EMBL/GenBank/DDBJ whole genome shotgun (WGS) entry which is preliminary data.</text>
</comment>
<dbReference type="CDD" id="cd09727">
    <property type="entry name" value="Cas6_I-E"/>
    <property type="match status" value="1"/>
</dbReference>
<organism evidence="1 2">
    <name type="scientific">Lactobacillus hamsteri DSM 5661 = JCM 6256</name>
    <dbReference type="NCBI Taxonomy" id="1423754"/>
    <lineage>
        <taxon>Bacteria</taxon>
        <taxon>Bacillati</taxon>
        <taxon>Bacillota</taxon>
        <taxon>Bacilli</taxon>
        <taxon>Lactobacillales</taxon>
        <taxon>Lactobacillaceae</taxon>
        <taxon>Lactobacillus</taxon>
    </lineage>
</organism>
<dbReference type="AlphaFoldDB" id="A0A0R1YEC4"/>
<keyword evidence="2" id="KW-1185">Reference proteome</keyword>
<dbReference type="Proteomes" id="UP000051223">
    <property type="component" value="Unassembled WGS sequence"/>
</dbReference>
<protein>
    <submittedName>
        <fullName evidence="1">CRISPR-associated protein</fullName>
    </submittedName>
</protein>
<dbReference type="SMART" id="SM01101">
    <property type="entry name" value="CRISPR_assoc"/>
    <property type="match status" value="1"/>
</dbReference>
<dbReference type="PATRIC" id="fig|1423754.3.peg.1450"/>
<dbReference type="Pfam" id="PF08798">
    <property type="entry name" value="CRISPR_assoc"/>
    <property type="match status" value="1"/>
</dbReference>
<dbReference type="eggNOG" id="ENOG5030BEK">
    <property type="taxonomic scope" value="Bacteria"/>
</dbReference>
<dbReference type="STRING" id="1423754.FC39_GL001409"/>
<sequence length="224" mass="26171">MSLGGQMYYLSRVEIDTKNRQKIRDLTHLGAYHNWVEQSFPTEIATHQRLRHLWRIDDLGNKKYLLLLSEDKPDLTKLEKNGVKTTADSKAYDSYLNRLNMGEKLRFRLTANPTYKIYSKQTGKSRVVPHITVDQQMKWLTERVEKHGFRIVQDQTGELNFKITSRDWPILRRKNGRNVKLSRVTFEGILQITDLDKFKNSLVHGIGREKAFGMGLLTVIPIKD</sequence>
<reference evidence="1 2" key="1">
    <citation type="journal article" date="2015" name="Genome Announc.">
        <title>Expanding the biotechnology potential of lactobacilli through comparative genomics of 213 strains and associated genera.</title>
        <authorList>
            <person name="Sun Z."/>
            <person name="Harris H.M."/>
            <person name="McCann A."/>
            <person name="Guo C."/>
            <person name="Argimon S."/>
            <person name="Zhang W."/>
            <person name="Yang X."/>
            <person name="Jeffery I.B."/>
            <person name="Cooney J.C."/>
            <person name="Kagawa T.F."/>
            <person name="Liu W."/>
            <person name="Song Y."/>
            <person name="Salvetti E."/>
            <person name="Wrobel A."/>
            <person name="Rasinkangas P."/>
            <person name="Parkhill J."/>
            <person name="Rea M.C."/>
            <person name="O'Sullivan O."/>
            <person name="Ritari J."/>
            <person name="Douillard F.P."/>
            <person name="Paul Ross R."/>
            <person name="Yang R."/>
            <person name="Briner A.E."/>
            <person name="Felis G.E."/>
            <person name="de Vos W.M."/>
            <person name="Barrangou R."/>
            <person name="Klaenhammer T.R."/>
            <person name="Caufield P.W."/>
            <person name="Cui Y."/>
            <person name="Zhang H."/>
            <person name="O'Toole P.W."/>
        </authorList>
    </citation>
    <scope>NUCLEOTIDE SEQUENCE [LARGE SCALE GENOMIC DNA]</scope>
    <source>
        <strain evidence="1 2">DSM 5661</strain>
    </source>
</reference>
<dbReference type="NCBIfam" id="TIGR01907">
    <property type="entry name" value="casE_Cse3"/>
    <property type="match status" value="1"/>
</dbReference>
<evidence type="ECO:0000313" key="2">
    <source>
        <dbReference type="Proteomes" id="UP000051223"/>
    </source>
</evidence>
<name>A0A0R1YEC4_9LACO</name>
<dbReference type="InterPro" id="IPR010179">
    <property type="entry name" value="CRISPR-assoc_prot_Cse3"/>
</dbReference>
<dbReference type="Gene3D" id="3.30.70.1210">
    <property type="entry name" value="Crispr-associated protein, domain 2"/>
    <property type="match status" value="1"/>
</dbReference>
<dbReference type="EMBL" id="AZGI01000051">
    <property type="protein sequence ID" value="KRM38169.1"/>
    <property type="molecule type" value="Genomic_DNA"/>
</dbReference>